<evidence type="ECO:0000313" key="2">
    <source>
        <dbReference type="EMBL" id="CAB4286574.1"/>
    </source>
</evidence>
<dbReference type="Proteomes" id="UP000507222">
    <property type="component" value="Unassembled WGS sequence"/>
</dbReference>
<evidence type="ECO:0000313" key="3">
    <source>
        <dbReference type="Proteomes" id="UP000507222"/>
    </source>
</evidence>
<feature type="compositionally biased region" description="Low complexity" evidence="1">
    <location>
        <begin position="15"/>
        <end position="40"/>
    </location>
</feature>
<feature type="region of interest" description="Disordered" evidence="1">
    <location>
        <begin position="1"/>
        <end position="59"/>
    </location>
</feature>
<protein>
    <submittedName>
        <fullName evidence="2">Uncharacterized protein</fullName>
    </submittedName>
</protein>
<evidence type="ECO:0000256" key="1">
    <source>
        <dbReference type="SAM" id="MobiDB-lite"/>
    </source>
</evidence>
<accession>A0A6J5VFB9</accession>
<sequence length="59" mass="6402">MGREKEMGRFRYVDPAATSRPHSSARSSSKTPPTNKSPVSSTPPPKSAFVKLASPLQFL</sequence>
<reference evidence="2 3" key="1">
    <citation type="submission" date="2020-05" db="EMBL/GenBank/DDBJ databases">
        <authorList>
            <person name="Campoy J."/>
            <person name="Schneeberger K."/>
            <person name="Spophaly S."/>
        </authorList>
    </citation>
    <scope>NUCLEOTIDE SEQUENCE [LARGE SCALE GENOMIC DNA]</scope>
    <source>
        <strain evidence="2">PruArmRojPasFocal</strain>
    </source>
</reference>
<proteinExistence type="predicted"/>
<feature type="compositionally biased region" description="Basic and acidic residues" evidence="1">
    <location>
        <begin position="1"/>
        <end position="12"/>
    </location>
</feature>
<gene>
    <name evidence="2" type="ORF">CURHAP_LOCUS44046</name>
</gene>
<dbReference type="AlphaFoldDB" id="A0A6J5VFB9"/>
<dbReference type="EMBL" id="CAEKDK010000007">
    <property type="protein sequence ID" value="CAB4286574.1"/>
    <property type="molecule type" value="Genomic_DNA"/>
</dbReference>
<name>A0A6J5VFB9_PRUAR</name>
<organism evidence="2 3">
    <name type="scientific">Prunus armeniaca</name>
    <name type="common">Apricot</name>
    <name type="synonym">Armeniaca vulgaris</name>
    <dbReference type="NCBI Taxonomy" id="36596"/>
    <lineage>
        <taxon>Eukaryota</taxon>
        <taxon>Viridiplantae</taxon>
        <taxon>Streptophyta</taxon>
        <taxon>Embryophyta</taxon>
        <taxon>Tracheophyta</taxon>
        <taxon>Spermatophyta</taxon>
        <taxon>Magnoliopsida</taxon>
        <taxon>eudicotyledons</taxon>
        <taxon>Gunneridae</taxon>
        <taxon>Pentapetalae</taxon>
        <taxon>rosids</taxon>
        <taxon>fabids</taxon>
        <taxon>Rosales</taxon>
        <taxon>Rosaceae</taxon>
        <taxon>Amygdaloideae</taxon>
        <taxon>Amygdaleae</taxon>
        <taxon>Prunus</taxon>
    </lineage>
</organism>